<protein>
    <recommendedName>
        <fullName evidence="3">GxxExxY protein</fullName>
    </recommendedName>
</protein>
<accession>A0A5C5YK59</accession>
<keyword evidence="2" id="KW-1185">Reference proteome</keyword>
<evidence type="ECO:0008006" key="3">
    <source>
        <dbReference type="Google" id="ProtNLM"/>
    </source>
</evidence>
<gene>
    <name evidence="1" type="ORF">CA85_05860</name>
</gene>
<dbReference type="InterPro" id="IPR026350">
    <property type="entry name" value="GxxExxY"/>
</dbReference>
<evidence type="ECO:0000313" key="2">
    <source>
        <dbReference type="Proteomes" id="UP000318053"/>
    </source>
</evidence>
<evidence type="ECO:0000313" key="1">
    <source>
        <dbReference type="EMBL" id="TWT75296.1"/>
    </source>
</evidence>
<dbReference type="OrthoDB" id="9806869at2"/>
<dbReference type="EMBL" id="SJPK01000001">
    <property type="protein sequence ID" value="TWT75296.1"/>
    <property type="molecule type" value="Genomic_DNA"/>
</dbReference>
<dbReference type="AlphaFoldDB" id="A0A5C5YK59"/>
<organism evidence="1 2">
    <name type="scientific">Allorhodopirellula solitaria</name>
    <dbReference type="NCBI Taxonomy" id="2527987"/>
    <lineage>
        <taxon>Bacteria</taxon>
        <taxon>Pseudomonadati</taxon>
        <taxon>Planctomycetota</taxon>
        <taxon>Planctomycetia</taxon>
        <taxon>Pirellulales</taxon>
        <taxon>Pirellulaceae</taxon>
        <taxon>Allorhodopirellula</taxon>
    </lineage>
</organism>
<proteinExistence type="predicted"/>
<name>A0A5C5YK59_9BACT</name>
<dbReference type="RefSeq" id="WP_146389744.1">
    <property type="nucleotide sequence ID" value="NZ_SJPK01000001.1"/>
</dbReference>
<reference evidence="1 2" key="1">
    <citation type="submission" date="2019-02" db="EMBL/GenBank/DDBJ databases">
        <title>Deep-cultivation of Planctomycetes and their phenomic and genomic characterization uncovers novel biology.</title>
        <authorList>
            <person name="Wiegand S."/>
            <person name="Jogler M."/>
            <person name="Boedeker C."/>
            <person name="Pinto D."/>
            <person name="Vollmers J."/>
            <person name="Rivas-Marin E."/>
            <person name="Kohn T."/>
            <person name="Peeters S.H."/>
            <person name="Heuer A."/>
            <person name="Rast P."/>
            <person name="Oberbeckmann S."/>
            <person name="Bunk B."/>
            <person name="Jeske O."/>
            <person name="Meyerdierks A."/>
            <person name="Storesund J.E."/>
            <person name="Kallscheuer N."/>
            <person name="Luecker S."/>
            <person name="Lage O.M."/>
            <person name="Pohl T."/>
            <person name="Merkel B.J."/>
            <person name="Hornburger P."/>
            <person name="Mueller R.-W."/>
            <person name="Bruemmer F."/>
            <person name="Labrenz M."/>
            <person name="Spormann A.M."/>
            <person name="Op Den Camp H."/>
            <person name="Overmann J."/>
            <person name="Amann R."/>
            <person name="Jetten M.S.M."/>
            <person name="Mascher T."/>
            <person name="Medema M.H."/>
            <person name="Devos D.P."/>
            <person name="Kaster A.-K."/>
            <person name="Ovreas L."/>
            <person name="Rohde M."/>
            <person name="Galperin M.Y."/>
            <person name="Jogler C."/>
        </authorList>
    </citation>
    <scope>NUCLEOTIDE SEQUENCE [LARGE SCALE GENOMIC DNA]</scope>
    <source>
        <strain evidence="1 2">CA85</strain>
    </source>
</reference>
<dbReference type="NCBIfam" id="TIGR04256">
    <property type="entry name" value="GxxExxY"/>
    <property type="match status" value="1"/>
</dbReference>
<comment type="caution">
    <text evidence="1">The sequence shown here is derived from an EMBL/GenBank/DDBJ whole genome shotgun (WGS) entry which is preliminary data.</text>
</comment>
<sequence>MHENDLSKTILNASIEVHRTLGGPGLLESVYEEALAWELGQVGLLVRRQQSVPIRYKGNVLSTPLRLDLVVNDLVVVECKATSRYNNIFAVQCLTYLRLMNLKLGIVVNFGERLVKDGFHRVVNDL</sequence>
<dbReference type="Pfam" id="PF13366">
    <property type="entry name" value="PDDEXK_3"/>
    <property type="match status" value="1"/>
</dbReference>
<dbReference type="Proteomes" id="UP000318053">
    <property type="component" value="Unassembled WGS sequence"/>
</dbReference>